<evidence type="ECO:0000256" key="3">
    <source>
        <dbReference type="ARBA" id="ARBA00022801"/>
    </source>
</evidence>
<keyword evidence="5 6" id="KW-0408">Iron</keyword>
<dbReference type="GO" id="GO:0006412">
    <property type="term" value="P:translation"/>
    <property type="evidence" value="ECO:0007669"/>
    <property type="project" value="UniProtKB-UniRule"/>
</dbReference>
<dbReference type="KEGG" id="dtn:DTL3_0937"/>
<dbReference type="FunFam" id="3.90.45.10:FF:000005">
    <property type="entry name" value="Peptide deformylase"/>
    <property type="match status" value="1"/>
</dbReference>
<evidence type="ECO:0000256" key="2">
    <source>
        <dbReference type="ARBA" id="ARBA00022723"/>
    </source>
</evidence>
<organism evidence="7 8">
    <name type="scientific">Defluviitoga tunisiensis</name>
    <dbReference type="NCBI Taxonomy" id="1006576"/>
    <lineage>
        <taxon>Bacteria</taxon>
        <taxon>Thermotogati</taxon>
        <taxon>Thermotogota</taxon>
        <taxon>Thermotogae</taxon>
        <taxon>Petrotogales</taxon>
        <taxon>Petrotogaceae</taxon>
        <taxon>Defluviitoga</taxon>
    </lineage>
</organism>
<comment type="catalytic activity">
    <reaction evidence="6">
        <text>N-terminal N-formyl-L-methionyl-[peptide] + H2O = N-terminal L-methionyl-[peptide] + formate</text>
        <dbReference type="Rhea" id="RHEA:24420"/>
        <dbReference type="Rhea" id="RHEA-COMP:10639"/>
        <dbReference type="Rhea" id="RHEA-COMP:10640"/>
        <dbReference type="ChEBI" id="CHEBI:15377"/>
        <dbReference type="ChEBI" id="CHEBI:15740"/>
        <dbReference type="ChEBI" id="CHEBI:49298"/>
        <dbReference type="ChEBI" id="CHEBI:64731"/>
        <dbReference type="EC" id="3.5.1.88"/>
    </reaction>
</comment>
<dbReference type="AlphaFoldDB" id="A0A0C7NJY9"/>
<dbReference type="NCBIfam" id="TIGR00079">
    <property type="entry name" value="pept_deformyl"/>
    <property type="match status" value="1"/>
</dbReference>
<reference evidence="8" key="1">
    <citation type="submission" date="2014-11" db="EMBL/GenBank/DDBJ databases">
        <authorList>
            <person name="Wibberg D."/>
        </authorList>
    </citation>
    <scope>NUCLEOTIDE SEQUENCE [LARGE SCALE GENOMIC DNA]</scope>
    <source>
        <strain evidence="8">L3</strain>
    </source>
</reference>
<keyword evidence="8" id="KW-1185">Reference proteome</keyword>
<keyword evidence="4 6" id="KW-0648">Protein biosynthesis</keyword>
<proteinExistence type="inferred from homology"/>
<dbReference type="PANTHER" id="PTHR10458">
    <property type="entry name" value="PEPTIDE DEFORMYLASE"/>
    <property type="match status" value="1"/>
</dbReference>
<protein>
    <recommendedName>
        <fullName evidence="6">Peptide deformylase</fullName>
        <shortName evidence="6">PDF</shortName>
        <ecNumber evidence="6">3.5.1.88</ecNumber>
    </recommendedName>
    <alternativeName>
        <fullName evidence="6">Polypeptide deformylase</fullName>
    </alternativeName>
</protein>
<feature type="binding site" evidence="6">
    <location>
        <position position="136"/>
    </location>
    <ligand>
        <name>Fe cation</name>
        <dbReference type="ChEBI" id="CHEBI:24875"/>
    </ligand>
</feature>
<evidence type="ECO:0000313" key="8">
    <source>
        <dbReference type="Proteomes" id="UP000032809"/>
    </source>
</evidence>
<dbReference type="NCBIfam" id="NF001159">
    <property type="entry name" value="PRK00150.1-3"/>
    <property type="match status" value="1"/>
</dbReference>
<dbReference type="Gene3D" id="3.90.45.10">
    <property type="entry name" value="Peptide deformylase"/>
    <property type="match status" value="1"/>
</dbReference>
<dbReference type="PRINTS" id="PR01576">
    <property type="entry name" value="PDEFORMYLASE"/>
</dbReference>
<accession>A0A0C7NJY9</accession>
<keyword evidence="3 6" id="KW-0378">Hydrolase</keyword>
<comment type="function">
    <text evidence="6">Removes the formyl group from the N-terminal Met of newly synthesized proteins. Requires at least a dipeptide for an efficient rate of reaction. N-terminal L-methionine is a prerequisite for activity but the enzyme has broad specificity at other positions.</text>
</comment>
<dbReference type="EC" id="3.5.1.88" evidence="6"/>
<evidence type="ECO:0000256" key="4">
    <source>
        <dbReference type="ARBA" id="ARBA00022917"/>
    </source>
</evidence>
<dbReference type="PIRSF" id="PIRSF004749">
    <property type="entry name" value="Pep_def"/>
    <property type="match status" value="1"/>
</dbReference>
<dbReference type="InterPro" id="IPR023635">
    <property type="entry name" value="Peptide_deformylase"/>
</dbReference>
<dbReference type="InterPro" id="IPR036821">
    <property type="entry name" value="Peptide_deformylase_sf"/>
</dbReference>
<dbReference type="OrthoDB" id="9784988at2"/>
<dbReference type="HOGENOM" id="CLU_061901_2_0_0"/>
<keyword evidence="2 6" id="KW-0479">Metal-binding</keyword>
<feature type="active site" evidence="6">
    <location>
        <position position="133"/>
    </location>
</feature>
<feature type="binding site" evidence="6">
    <location>
        <position position="90"/>
    </location>
    <ligand>
        <name>Fe cation</name>
        <dbReference type="ChEBI" id="CHEBI:24875"/>
    </ligand>
</feature>
<dbReference type="GO" id="GO:0046872">
    <property type="term" value="F:metal ion binding"/>
    <property type="evidence" value="ECO:0007669"/>
    <property type="project" value="UniProtKB-KW"/>
</dbReference>
<comment type="cofactor">
    <cofactor evidence="6">
        <name>Fe(2+)</name>
        <dbReference type="ChEBI" id="CHEBI:29033"/>
    </cofactor>
    <text evidence="6">Binds 1 Fe(2+) ion.</text>
</comment>
<name>A0A0C7NJY9_DEFTU</name>
<dbReference type="HAMAP" id="MF_00163">
    <property type="entry name" value="Pep_deformylase"/>
    <property type="match status" value="1"/>
</dbReference>
<comment type="similarity">
    <text evidence="1 6">Belongs to the polypeptide deformylase family.</text>
</comment>
<dbReference type="Pfam" id="PF01327">
    <property type="entry name" value="Pep_deformylase"/>
    <property type="match status" value="1"/>
</dbReference>
<dbReference type="RefSeq" id="WP_045087735.1">
    <property type="nucleotide sequence ID" value="NZ_LN824141.1"/>
</dbReference>
<evidence type="ECO:0000256" key="5">
    <source>
        <dbReference type="ARBA" id="ARBA00023004"/>
    </source>
</evidence>
<dbReference type="CDD" id="cd00487">
    <property type="entry name" value="Pep_deformylase"/>
    <property type="match status" value="1"/>
</dbReference>
<evidence type="ECO:0000256" key="6">
    <source>
        <dbReference type="HAMAP-Rule" id="MF_00163"/>
    </source>
</evidence>
<sequence>MEVRIIGDPVLRKKAQAVNNFDDELEKFVEEMFSTMYLYEGVGLAAPQVGVSLRLFVMDSREENNKGKKVVINPEILEYLGEEVSEEEGCLSIPEIFEDVYRPEGVKVRYQDINGNVIEEELHGYQARIFQHEYDHLEGILFVDKISTLRKALIKKDLAKLSEKGKQRAKEIKKLGDEIKI</sequence>
<dbReference type="Proteomes" id="UP000032809">
    <property type="component" value="Chromosome I"/>
</dbReference>
<dbReference type="SUPFAM" id="SSF56420">
    <property type="entry name" value="Peptide deformylase"/>
    <property type="match status" value="1"/>
</dbReference>
<dbReference type="PANTHER" id="PTHR10458:SF22">
    <property type="entry name" value="PEPTIDE DEFORMYLASE"/>
    <property type="match status" value="1"/>
</dbReference>
<evidence type="ECO:0000256" key="1">
    <source>
        <dbReference type="ARBA" id="ARBA00010759"/>
    </source>
</evidence>
<feature type="binding site" evidence="6">
    <location>
        <position position="132"/>
    </location>
    <ligand>
        <name>Fe cation</name>
        <dbReference type="ChEBI" id="CHEBI:24875"/>
    </ligand>
</feature>
<dbReference type="PATRIC" id="fig|1006576.9.peg.924"/>
<evidence type="ECO:0000313" key="7">
    <source>
        <dbReference type="EMBL" id="CEP78241.1"/>
    </source>
</evidence>
<dbReference type="EMBL" id="LN824141">
    <property type="protein sequence ID" value="CEP78241.1"/>
    <property type="molecule type" value="Genomic_DNA"/>
</dbReference>
<dbReference type="GO" id="GO:0042586">
    <property type="term" value="F:peptide deformylase activity"/>
    <property type="evidence" value="ECO:0007669"/>
    <property type="project" value="UniProtKB-UniRule"/>
</dbReference>
<dbReference type="STRING" id="1006576.DTL3_0937"/>
<gene>
    <name evidence="6" type="primary">def</name>
    <name evidence="7" type="synonym">pdf</name>
    <name evidence="7" type="ORF">DTL3_0937</name>
</gene>